<feature type="region of interest" description="Disordered" evidence="1">
    <location>
        <begin position="169"/>
        <end position="196"/>
    </location>
</feature>
<accession>A0ABN9TQ40</accession>
<feature type="non-terminal residue" evidence="2">
    <location>
        <position position="1"/>
    </location>
</feature>
<dbReference type="EMBL" id="CAUYUJ010014927">
    <property type="protein sequence ID" value="CAK0847762.1"/>
    <property type="molecule type" value="Genomic_DNA"/>
</dbReference>
<reference evidence="2" key="1">
    <citation type="submission" date="2023-10" db="EMBL/GenBank/DDBJ databases">
        <authorList>
            <person name="Chen Y."/>
            <person name="Shah S."/>
            <person name="Dougan E. K."/>
            <person name="Thang M."/>
            <person name="Chan C."/>
        </authorList>
    </citation>
    <scope>NUCLEOTIDE SEQUENCE [LARGE SCALE GENOMIC DNA]</scope>
</reference>
<dbReference type="Proteomes" id="UP001189429">
    <property type="component" value="Unassembled WGS sequence"/>
</dbReference>
<evidence type="ECO:0000313" key="2">
    <source>
        <dbReference type="EMBL" id="CAK0847762.1"/>
    </source>
</evidence>
<protein>
    <recommendedName>
        <fullName evidence="4">RNase H type-1 domain-containing protein</fullName>
    </recommendedName>
</protein>
<organism evidence="2 3">
    <name type="scientific">Prorocentrum cordatum</name>
    <dbReference type="NCBI Taxonomy" id="2364126"/>
    <lineage>
        <taxon>Eukaryota</taxon>
        <taxon>Sar</taxon>
        <taxon>Alveolata</taxon>
        <taxon>Dinophyceae</taxon>
        <taxon>Prorocentrales</taxon>
        <taxon>Prorocentraceae</taxon>
        <taxon>Prorocentrum</taxon>
    </lineage>
</organism>
<evidence type="ECO:0000256" key="1">
    <source>
        <dbReference type="SAM" id="MobiDB-lite"/>
    </source>
</evidence>
<keyword evidence="3" id="KW-1185">Reference proteome</keyword>
<gene>
    <name evidence="2" type="ORF">PCOR1329_LOCUS40886</name>
</gene>
<name>A0ABN9TQ40_9DINO</name>
<proteinExistence type="predicted"/>
<feature type="non-terminal residue" evidence="2">
    <location>
        <position position="289"/>
    </location>
</feature>
<evidence type="ECO:0008006" key="4">
    <source>
        <dbReference type="Google" id="ProtNLM"/>
    </source>
</evidence>
<sequence>VRVRLDSEHDVRIRCPVERALFLTLCSWQPPDARGPLGILERVRWYLGDGGEPFHNTDLFLDRSALDVALVFGIAGAVPRALGAPLLGLHQSVDGAEVLAVYVALRHSRAPITLHGDSAFVVDGLLQRVPAATTAICAAWAISGPWFGARSRTSVASALREALSKRSRRIPGRRQRPAAGLLRSSAVGTSRPTGGPKTITAQFSLTARERGRAMRGQLLFNGTPRWLGHAGSTAAAARDDVDHGVRIVQAQEPQLAVSAHDPMSEGGRWRCLRCREVAGTECSKRQLFA</sequence>
<evidence type="ECO:0000313" key="3">
    <source>
        <dbReference type="Proteomes" id="UP001189429"/>
    </source>
</evidence>
<comment type="caution">
    <text evidence="2">The sequence shown here is derived from an EMBL/GenBank/DDBJ whole genome shotgun (WGS) entry which is preliminary data.</text>
</comment>